<dbReference type="EMBL" id="GL984126">
    <property type="protein sequence ID" value="EGR29610.1"/>
    <property type="molecule type" value="Genomic_DNA"/>
</dbReference>
<protein>
    <submittedName>
        <fullName evidence="1">Uncharacterized protein</fullName>
    </submittedName>
</protein>
<name>G0QYT5_ICHMU</name>
<dbReference type="GeneID" id="14905728"/>
<dbReference type="STRING" id="857967.G0QYT5"/>
<dbReference type="PANTHER" id="PTHR35316:SF1">
    <property type="entry name" value="28S RIBOSOMAL S34 PROTEIN"/>
    <property type="match status" value="1"/>
</dbReference>
<dbReference type="RefSeq" id="XP_004030846.1">
    <property type="nucleotide sequence ID" value="XM_004030798.1"/>
</dbReference>
<evidence type="ECO:0000313" key="1">
    <source>
        <dbReference type="EMBL" id="EGR29610.1"/>
    </source>
</evidence>
<sequence length="128" mass="15755">MRIKRHFRYIFSWYPQRVGFKFWRKTWPEQCYYVVKDMKLKDWGHGRAFGILYWKGIQQNNTPVRIRNGNKRGIWRYDINNAKATLDNGLHYSTQELLAYKNSRSYKINSEIQKQQEQQQEEETQEEK</sequence>
<organism evidence="1 2">
    <name type="scientific">Ichthyophthirius multifiliis</name>
    <name type="common">White spot disease agent</name>
    <name type="synonym">Ich</name>
    <dbReference type="NCBI Taxonomy" id="5932"/>
    <lineage>
        <taxon>Eukaryota</taxon>
        <taxon>Sar</taxon>
        <taxon>Alveolata</taxon>
        <taxon>Ciliophora</taxon>
        <taxon>Intramacronucleata</taxon>
        <taxon>Oligohymenophorea</taxon>
        <taxon>Hymenostomatida</taxon>
        <taxon>Ophryoglenina</taxon>
        <taxon>Ichthyophthirius</taxon>
    </lineage>
</organism>
<dbReference type="eggNOG" id="ENOG502R2AY">
    <property type="taxonomic scope" value="Eukaryota"/>
</dbReference>
<dbReference type="Proteomes" id="UP000008983">
    <property type="component" value="Unassembled WGS sequence"/>
</dbReference>
<gene>
    <name evidence="1" type="ORF">IMG5_152110</name>
</gene>
<dbReference type="InParanoid" id="G0QYT5"/>
<dbReference type="PANTHER" id="PTHR35316">
    <property type="entry name" value="28S RIBOSOMAL S34 PROTEIN"/>
    <property type="match status" value="1"/>
</dbReference>
<dbReference type="AlphaFoldDB" id="G0QYT5"/>
<reference evidence="1 2" key="1">
    <citation type="submission" date="2011-07" db="EMBL/GenBank/DDBJ databases">
        <authorList>
            <person name="Coyne R."/>
            <person name="Brami D."/>
            <person name="Johnson J."/>
            <person name="Hostetler J."/>
            <person name="Hannick L."/>
            <person name="Clark T."/>
            <person name="Cassidy-Hanley D."/>
            <person name="Inman J."/>
        </authorList>
    </citation>
    <scope>NUCLEOTIDE SEQUENCE [LARGE SCALE GENOMIC DNA]</scope>
    <source>
        <strain evidence="1 2">G5</strain>
    </source>
</reference>
<dbReference type="OMA" id="QYFNGRP"/>
<accession>G0QYT5</accession>
<proteinExistence type="predicted"/>
<dbReference type="OrthoDB" id="282525at2759"/>
<evidence type="ECO:0000313" key="2">
    <source>
        <dbReference type="Proteomes" id="UP000008983"/>
    </source>
</evidence>
<keyword evidence="2" id="KW-1185">Reference proteome</keyword>